<dbReference type="PRINTS" id="PR00081">
    <property type="entry name" value="GDHRDH"/>
</dbReference>
<dbReference type="GO" id="GO:0016491">
    <property type="term" value="F:oxidoreductase activity"/>
    <property type="evidence" value="ECO:0007669"/>
    <property type="project" value="UniProtKB-KW"/>
</dbReference>
<keyword evidence="2" id="KW-0560">Oxidoreductase</keyword>
<keyword evidence="6" id="KW-1185">Reference proteome</keyword>
<reference evidence="4 6" key="1">
    <citation type="submission" date="2020-05" db="EMBL/GenBank/DDBJ databases">
        <title>Whole genome shotgun sequence of Streptomyces fulvorobeus NBRC 15897.</title>
        <authorList>
            <person name="Komaki H."/>
            <person name="Tamura T."/>
        </authorList>
    </citation>
    <scope>NUCLEOTIDE SEQUENCE [LARGE SCALE GENOMIC DNA]</scope>
    <source>
        <strain evidence="4 6">NBRC 15897</strain>
    </source>
</reference>
<evidence type="ECO:0000313" key="6">
    <source>
        <dbReference type="Proteomes" id="UP000498980"/>
    </source>
</evidence>
<proteinExistence type="inferred from homology"/>
<protein>
    <submittedName>
        <fullName evidence="4">Dehydrogenase</fullName>
    </submittedName>
</protein>
<evidence type="ECO:0000256" key="3">
    <source>
        <dbReference type="RuleBase" id="RU000363"/>
    </source>
</evidence>
<dbReference type="PANTHER" id="PTHR44196">
    <property type="entry name" value="DEHYDROGENASE/REDUCTASE SDR FAMILY MEMBER 7B"/>
    <property type="match status" value="1"/>
</dbReference>
<dbReference type="EMBL" id="BLWC01000001">
    <property type="protein sequence ID" value="GFM95225.1"/>
    <property type="molecule type" value="Genomic_DNA"/>
</dbReference>
<dbReference type="AlphaFoldDB" id="A0A7J0BYC0"/>
<dbReference type="Gene3D" id="3.40.50.720">
    <property type="entry name" value="NAD(P)-binding Rossmann-like Domain"/>
    <property type="match status" value="1"/>
</dbReference>
<name>A0A7J0BYC0_9ACTN</name>
<sequence length="258" mass="27997">MTTVLITGASAGIGAAFARRFAAEGCDLILVARDQERLERAADDLRVEFSVSVDVLVADLLNPVDCRRVADRVASGDRPVDVLVNNAGFGLAAPFPYSPLEDEERMLDLLVRVPLRLSHAAVPGMRARERGAIVNLSSMAGLLPTGTYGAAKAWITAFSESLRVDLAPYGVRVLAVCPGFTRTEFQERARMDVSALPSSAWLEADAVVTQALRDLHHNRPVSITGWRYKAFALAARHLPRTVVAKRMARPRKPPASTN</sequence>
<evidence type="ECO:0000313" key="4">
    <source>
        <dbReference type="EMBL" id="GFM95225.1"/>
    </source>
</evidence>
<evidence type="ECO:0000313" key="5">
    <source>
        <dbReference type="EMBL" id="NYE39034.1"/>
    </source>
</evidence>
<reference evidence="5 7" key="2">
    <citation type="submission" date="2020-07" db="EMBL/GenBank/DDBJ databases">
        <title>Sequencing the genomes of 1000 actinobacteria strains.</title>
        <authorList>
            <person name="Klenk H.-P."/>
        </authorList>
    </citation>
    <scope>NUCLEOTIDE SEQUENCE [LARGE SCALE GENOMIC DNA]</scope>
    <source>
        <strain evidence="5 7">DSM 41455</strain>
    </source>
</reference>
<evidence type="ECO:0000256" key="1">
    <source>
        <dbReference type="ARBA" id="ARBA00006484"/>
    </source>
</evidence>
<dbReference type="PANTHER" id="PTHR44196:SF2">
    <property type="entry name" value="SHORT-CHAIN DEHYDROGENASE-RELATED"/>
    <property type="match status" value="1"/>
</dbReference>
<dbReference type="Proteomes" id="UP000530403">
    <property type="component" value="Unassembled WGS sequence"/>
</dbReference>
<dbReference type="InterPro" id="IPR002347">
    <property type="entry name" value="SDR_fam"/>
</dbReference>
<dbReference type="EMBL" id="JACCCF010000001">
    <property type="protein sequence ID" value="NYE39034.1"/>
    <property type="molecule type" value="Genomic_DNA"/>
</dbReference>
<dbReference type="Proteomes" id="UP000498980">
    <property type="component" value="Unassembled WGS sequence"/>
</dbReference>
<dbReference type="RefSeq" id="WP_173310150.1">
    <property type="nucleotide sequence ID" value="NZ_BAAAUE010000008.1"/>
</dbReference>
<comment type="caution">
    <text evidence="4">The sequence shown here is derived from an EMBL/GenBank/DDBJ whole genome shotgun (WGS) entry which is preliminary data.</text>
</comment>
<dbReference type="GO" id="GO:0016020">
    <property type="term" value="C:membrane"/>
    <property type="evidence" value="ECO:0007669"/>
    <property type="project" value="TreeGrafter"/>
</dbReference>
<dbReference type="CDD" id="cd05233">
    <property type="entry name" value="SDR_c"/>
    <property type="match status" value="1"/>
</dbReference>
<evidence type="ECO:0000256" key="2">
    <source>
        <dbReference type="ARBA" id="ARBA00023002"/>
    </source>
</evidence>
<accession>A0A7J0BYC0</accession>
<comment type="similarity">
    <text evidence="1 3">Belongs to the short-chain dehydrogenases/reductases (SDR) family.</text>
</comment>
<evidence type="ECO:0000313" key="7">
    <source>
        <dbReference type="Proteomes" id="UP000530403"/>
    </source>
</evidence>
<dbReference type="Pfam" id="PF00106">
    <property type="entry name" value="adh_short"/>
    <property type="match status" value="1"/>
</dbReference>
<organism evidence="4 6">
    <name type="scientific">Streptomyces fulvorobeus</name>
    <dbReference type="NCBI Taxonomy" id="284028"/>
    <lineage>
        <taxon>Bacteria</taxon>
        <taxon>Bacillati</taxon>
        <taxon>Actinomycetota</taxon>
        <taxon>Actinomycetes</taxon>
        <taxon>Kitasatosporales</taxon>
        <taxon>Streptomycetaceae</taxon>
        <taxon>Streptomyces</taxon>
    </lineage>
</organism>
<dbReference type="SUPFAM" id="SSF51735">
    <property type="entry name" value="NAD(P)-binding Rossmann-fold domains"/>
    <property type="match status" value="1"/>
</dbReference>
<dbReference type="PIRSF" id="PIRSF000126">
    <property type="entry name" value="11-beta-HSD1"/>
    <property type="match status" value="1"/>
</dbReference>
<dbReference type="PRINTS" id="PR00080">
    <property type="entry name" value="SDRFAMILY"/>
</dbReference>
<dbReference type="InterPro" id="IPR036291">
    <property type="entry name" value="NAD(P)-bd_dom_sf"/>
</dbReference>
<gene>
    <name evidence="5" type="ORF">HEB29_000045</name>
    <name evidence="4" type="ORF">Sfulv_00360</name>
</gene>